<evidence type="ECO:0000313" key="9">
    <source>
        <dbReference type="EMBL" id="WFD28221.1"/>
    </source>
</evidence>
<keyword evidence="4" id="KW-0256">Endoplasmic reticulum</keyword>
<keyword evidence="10" id="KW-1185">Reference proteome</keyword>
<reference evidence="9" key="1">
    <citation type="submission" date="2023-03" db="EMBL/GenBank/DDBJ databases">
        <title>Mating type loci evolution in Malassezia.</title>
        <authorList>
            <person name="Coelho M.A."/>
        </authorList>
    </citation>
    <scope>NUCLEOTIDE SEQUENCE</scope>
    <source>
        <strain evidence="9">CBS 9557</strain>
    </source>
</reference>
<dbReference type="EMBL" id="CP119897">
    <property type="protein sequence ID" value="WFD28221.1"/>
    <property type="molecule type" value="Genomic_DNA"/>
</dbReference>
<evidence type="ECO:0000256" key="3">
    <source>
        <dbReference type="ARBA" id="ARBA00022692"/>
    </source>
</evidence>
<feature type="region of interest" description="Disordered" evidence="7">
    <location>
        <begin position="117"/>
        <end position="145"/>
    </location>
</feature>
<dbReference type="GO" id="GO:0005773">
    <property type="term" value="C:vacuole"/>
    <property type="evidence" value="ECO:0007669"/>
    <property type="project" value="GOC"/>
</dbReference>
<evidence type="ECO:0000256" key="2">
    <source>
        <dbReference type="ARBA" id="ARBA00009950"/>
    </source>
</evidence>
<dbReference type="AlphaFoldDB" id="A0AAF0J3J2"/>
<accession>A0AAF0J3J2</accession>
<evidence type="ECO:0000256" key="6">
    <source>
        <dbReference type="ARBA" id="ARBA00023136"/>
    </source>
</evidence>
<dbReference type="GO" id="GO:0006624">
    <property type="term" value="P:vacuolar protein processing"/>
    <property type="evidence" value="ECO:0007669"/>
    <property type="project" value="TreeGrafter"/>
</dbReference>
<feature type="transmembrane region" description="Helical" evidence="8">
    <location>
        <begin position="49"/>
        <end position="69"/>
    </location>
</feature>
<comment type="similarity">
    <text evidence="2">Belongs to the TMEM208 family.</text>
</comment>
<organism evidence="9 10">
    <name type="scientific">Malassezia nana</name>
    <dbReference type="NCBI Taxonomy" id="180528"/>
    <lineage>
        <taxon>Eukaryota</taxon>
        <taxon>Fungi</taxon>
        <taxon>Dikarya</taxon>
        <taxon>Basidiomycota</taxon>
        <taxon>Ustilaginomycotina</taxon>
        <taxon>Malasseziomycetes</taxon>
        <taxon>Malasseziales</taxon>
        <taxon>Malasseziaceae</taxon>
        <taxon>Malassezia</taxon>
    </lineage>
</organism>
<evidence type="ECO:0000256" key="8">
    <source>
        <dbReference type="SAM" id="Phobius"/>
    </source>
</evidence>
<dbReference type="PANTHER" id="PTHR13505:SF7">
    <property type="entry name" value="TRANSMEMBRANE PROTEIN 208"/>
    <property type="match status" value="1"/>
</dbReference>
<dbReference type="Proteomes" id="UP001213623">
    <property type="component" value="Chromosome 6"/>
</dbReference>
<sequence length="145" mass="16229">MAKAAQKRRASSNARAVQTLVYGFLLTNTLYITAQLVRYRSIRWPVGVWAPYLLTETIAALLALQLMSMARSGEDLSQPGLTAYMLDMIPIYALYLLYTYILAPYVFKRHRAPTQAPSAAPATEAQGPSKRQAKRQVRARPGRRA</sequence>
<dbReference type="InterPro" id="IPR008506">
    <property type="entry name" value="SND2/TMEM208"/>
</dbReference>
<evidence type="ECO:0000256" key="5">
    <source>
        <dbReference type="ARBA" id="ARBA00022989"/>
    </source>
</evidence>
<proteinExistence type="inferred from homology"/>
<gene>
    <name evidence="9" type="ORF">MNAN1_003227</name>
</gene>
<evidence type="ECO:0000313" key="10">
    <source>
        <dbReference type="Proteomes" id="UP001213623"/>
    </source>
</evidence>
<feature type="transmembrane region" description="Helical" evidence="8">
    <location>
        <begin position="89"/>
        <end position="107"/>
    </location>
</feature>
<keyword evidence="3 8" id="KW-0812">Transmembrane</keyword>
<evidence type="ECO:0000256" key="7">
    <source>
        <dbReference type="SAM" id="MobiDB-lite"/>
    </source>
</evidence>
<feature type="compositionally biased region" description="Basic residues" evidence="7">
    <location>
        <begin position="131"/>
        <end position="145"/>
    </location>
</feature>
<evidence type="ECO:0000256" key="1">
    <source>
        <dbReference type="ARBA" id="ARBA00004477"/>
    </source>
</evidence>
<keyword evidence="6 8" id="KW-0472">Membrane</keyword>
<keyword evidence="5 8" id="KW-1133">Transmembrane helix</keyword>
<comment type="subcellular location">
    <subcellularLocation>
        <location evidence="1">Endoplasmic reticulum membrane</location>
        <topology evidence="1">Multi-pass membrane protein</topology>
    </subcellularLocation>
</comment>
<evidence type="ECO:0000256" key="4">
    <source>
        <dbReference type="ARBA" id="ARBA00022824"/>
    </source>
</evidence>
<dbReference type="GO" id="GO:0005789">
    <property type="term" value="C:endoplasmic reticulum membrane"/>
    <property type="evidence" value="ECO:0007669"/>
    <property type="project" value="UniProtKB-SubCell"/>
</dbReference>
<protein>
    <submittedName>
        <fullName evidence="9">Uncharacterized protein</fullName>
    </submittedName>
</protein>
<dbReference type="PANTHER" id="PTHR13505">
    <property type="entry name" value="TRANSMEMBRANE PROTEIN 208"/>
    <property type="match status" value="1"/>
</dbReference>
<name>A0AAF0J3J2_9BASI</name>
<dbReference type="Pfam" id="PF05620">
    <property type="entry name" value="TMEM208_SND2"/>
    <property type="match status" value="1"/>
</dbReference>
<feature type="compositionally biased region" description="Low complexity" evidence="7">
    <location>
        <begin position="117"/>
        <end position="126"/>
    </location>
</feature>